<dbReference type="AlphaFoldDB" id="A0A132C1M4"/>
<dbReference type="InterPro" id="IPR009057">
    <property type="entry name" value="Homeodomain-like_sf"/>
</dbReference>
<protein>
    <recommendedName>
        <fullName evidence="3">HTH tetR-type domain-containing protein</fullName>
    </recommendedName>
</protein>
<dbReference type="Proteomes" id="UP000068382">
    <property type="component" value="Unassembled WGS sequence"/>
</dbReference>
<evidence type="ECO:0000256" key="2">
    <source>
        <dbReference type="PROSITE-ProRule" id="PRU00335"/>
    </source>
</evidence>
<dbReference type="GO" id="GO:0003677">
    <property type="term" value="F:DNA binding"/>
    <property type="evidence" value="ECO:0007669"/>
    <property type="project" value="UniProtKB-UniRule"/>
</dbReference>
<gene>
    <name evidence="4" type="ORF">TRIHO_06490</name>
</gene>
<evidence type="ECO:0000259" key="3">
    <source>
        <dbReference type="PROSITE" id="PS50977"/>
    </source>
</evidence>
<dbReference type="SUPFAM" id="SSF46689">
    <property type="entry name" value="Homeodomain-like"/>
    <property type="match status" value="1"/>
</dbReference>
<dbReference type="Gene3D" id="1.10.357.10">
    <property type="entry name" value="Tetracycline Repressor, domain 2"/>
    <property type="match status" value="1"/>
</dbReference>
<dbReference type="RefSeq" id="WP_068240375.1">
    <property type="nucleotide sequence ID" value="NZ_LPUY01000014.1"/>
</dbReference>
<sequence>MTSTDNRKTAIQTAVIDLLAREGLKGVTHRAVDTAAGLPQGSTSYHYPRKPALLLAAATHLEDLLSKDCADLQVGFAQAVTQGGIEAGLAFVGAEVLRYTDGARPHYLARLELTLAARRDPALAGVGDRLSAATRRPIAFFLELNFNDTSPAQVEACTGLIDGIMLMHATGQGPRPSADQIIAVFRALG</sequence>
<keyword evidence="1 2" id="KW-0238">DNA-binding</keyword>
<dbReference type="EMBL" id="LPUY01000014">
    <property type="protein sequence ID" value="KUP94463.1"/>
    <property type="molecule type" value="Genomic_DNA"/>
</dbReference>
<organism evidence="4 5">
    <name type="scientific">Tritonibacter horizontis</name>
    <dbReference type="NCBI Taxonomy" id="1768241"/>
    <lineage>
        <taxon>Bacteria</taxon>
        <taxon>Pseudomonadati</taxon>
        <taxon>Pseudomonadota</taxon>
        <taxon>Alphaproteobacteria</taxon>
        <taxon>Rhodobacterales</taxon>
        <taxon>Paracoccaceae</taxon>
        <taxon>Tritonibacter</taxon>
    </lineage>
</organism>
<feature type="DNA-binding region" description="H-T-H motif" evidence="2">
    <location>
        <begin position="28"/>
        <end position="47"/>
    </location>
</feature>
<dbReference type="SUPFAM" id="SSF48498">
    <property type="entry name" value="Tetracyclin repressor-like, C-terminal domain"/>
    <property type="match status" value="1"/>
</dbReference>
<dbReference type="InterPro" id="IPR001647">
    <property type="entry name" value="HTH_TetR"/>
</dbReference>
<keyword evidence="5" id="KW-1185">Reference proteome</keyword>
<reference evidence="4 5" key="1">
    <citation type="submission" date="2015-12" db="EMBL/GenBank/DDBJ databases">
        <title>Genome sequence of the marine Rhodobacteraceae strain O3.65, Candidatus Tritonibacter horizontis.</title>
        <authorList>
            <person name="Poehlein A."/>
            <person name="Giebel H.A."/>
            <person name="Voget S."/>
            <person name="Brinkhoff T."/>
        </authorList>
    </citation>
    <scope>NUCLEOTIDE SEQUENCE [LARGE SCALE GENOMIC DNA]</scope>
    <source>
        <strain evidence="4 5">O3.65</strain>
    </source>
</reference>
<dbReference type="OrthoDB" id="7506349at2"/>
<evidence type="ECO:0000256" key="1">
    <source>
        <dbReference type="ARBA" id="ARBA00023125"/>
    </source>
</evidence>
<accession>A0A132C1M4</accession>
<dbReference type="Pfam" id="PF17940">
    <property type="entry name" value="TetR_C_31"/>
    <property type="match status" value="1"/>
</dbReference>
<name>A0A132C1M4_9RHOB</name>
<dbReference type="InterPro" id="IPR036271">
    <property type="entry name" value="Tet_transcr_reg_TetR-rel_C_sf"/>
</dbReference>
<feature type="domain" description="HTH tetR-type" evidence="3">
    <location>
        <begin position="5"/>
        <end position="65"/>
    </location>
</feature>
<dbReference type="PROSITE" id="PS50977">
    <property type="entry name" value="HTH_TETR_2"/>
    <property type="match status" value="1"/>
</dbReference>
<evidence type="ECO:0000313" key="4">
    <source>
        <dbReference type="EMBL" id="KUP94463.1"/>
    </source>
</evidence>
<proteinExistence type="predicted"/>
<comment type="caution">
    <text evidence="4">The sequence shown here is derived from an EMBL/GenBank/DDBJ whole genome shotgun (WGS) entry which is preliminary data.</text>
</comment>
<evidence type="ECO:0000313" key="5">
    <source>
        <dbReference type="Proteomes" id="UP000068382"/>
    </source>
</evidence>
<dbReference type="PATRIC" id="fig|1768241.3.peg.668"/>
<dbReference type="InterPro" id="IPR041583">
    <property type="entry name" value="TetR_C_31"/>
</dbReference>